<keyword evidence="4" id="KW-0862">Zinc</keyword>
<dbReference type="GO" id="GO:0003677">
    <property type="term" value="F:DNA binding"/>
    <property type="evidence" value="ECO:0007669"/>
    <property type="project" value="UniProtKB-KW"/>
</dbReference>
<feature type="compositionally biased region" description="Polar residues" evidence="8">
    <location>
        <begin position="44"/>
        <end position="58"/>
    </location>
</feature>
<protein>
    <recommendedName>
        <fullName evidence="9">BED-type domain-containing protein</fullName>
    </recommendedName>
</protein>
<comment type="subcellular location">
    <subcellularLocation>
        <location evidence="1">Nucleus</location>
    </subcellularLocation>
</comment>
<organism evidence="10 11">
    <name type="scientific">Phytophthora aleatoria</name>
    <dbReference type="NCBI Taxonomy" id="2496075"/>
    <lineage>
        <taxon>Eukaryota</taxon>
        <taxon>Sar</taxon>
        <taxon>Stramenopiles</taxon>
        <taxon>Oomycota</taxon>
        <taxon>Peronosporomycetes</taxon>
        <taxon>Peronosporales</taxon>
        <taxon>Peronosporaceae</taxon>
        <taxon>Phytophthora</taxon>
    </lineage>
</organism>
<dbReference type="InterPro" id="IPR008906">
    <property type="entry name" value="HATC_C_dom"/>
</dbReference>
<reference evidence="10" key="1">
    <citation type="submission" date="2021-01" db="EMBL/GenBank/DDBJ databases">
        <title>Phytophthora aleatoria, a newly-described species from Pinus radiata is distinct from Phytophthora cactorum isolates based on comparative genomics.</title>
        <authorList>
            <person name="Mcdougal R."/>
            <person name="Panda P."/>
            <person name="Williams N."/>
            <person name="Studholme D.J."/>
        </authorList>
    </citation>
    <scope>NUCLEOTIDE SEQUENCE</scope>
    <source>
        <strain evidence="10">NZFS 4037</strain>
    </source>
</reference>
<dbReference type="PROSITE" id="PS50808">
    <property type="entry name" value="ZF_BED"/>
    <property type="match status" value="1"/>
</dbReference>
<name>A0A8J5MGH9_9STRA</name>
<evidence type="ECO:0000259" key="9">
    <source>
        <dbReference type="PROSITE" id="PS50808"/>
    </source>
</evidence>
<feature type="region of interest" description="Disordered" evidence="8">
    <location>
        <begin position="1"/>
        <end position="67"/>
    </location>
</feature>
<evidence type="ECO:0000256" key="4">
    <source>
        <dbReference type="ARBA" id="ARBA00022833"/>
    </source>
</evidence>
<dbReference type="GO" id="GO:0005634">
    <property type="term" value="C:nucleus"/>
    <property type="evidence" value="ECO:0007669"/>
    <property type="project" value="UniProtKB-SubCell"/>
</dbReference>
<dbReference type="AlphaFoldDB" id="A0A8J5MGH9"/>
<evidence type="ECO:0000313" key="10">
    <source>
        <dbReference type="EMBL" id="KAG6965721.1"/>
    </source>
</evidence>
<evidence type="ECO:0000256" key="8">
    <source>
        <dbReference type="SAM" id="MobiDB-lite"/>
    </source>
</evidence>
<feature type="compositionally biased region" description="Polar residues" evidence="8">
    <location>
        <begin position="1"/>
        <end position="10"/>
    </location>
</feature>
<feature type="compositionally biased region" description="Low complexity" evidence="8">
    <location>
        <begin position="22"/>
        <end position="35"/>
    </location>
</feature>
<feature type="domain" description="BED-type" evidence="9">
    <location>
        <begin position="64"/>
        <end position="115"/>
    </location>
</feature>
<dbReference type="Proteomes" id="UP000709295">
    <property type="component" value="Unassembled WGS sequence"/>
</dbReference>
<evidence type="ECO:0000256" key="6">
    <source>
        <dbReference type="ARBA" id="ARBA00023242"/>
    </source>
</evidence>
<dbReference type="EMBL" id="JAENGY010000328">
    <property type="protein sequence ID" value="KAG6965721.1"/>
    <property type="molecule type" value="Genomic_DNA"/>
</dbReference>
<keyword evidence="2" id="KW-0479">Metal-binding</keyword>
<dbReference type="InterPro" id="IPR003656">
    <property type="entry name" value="Znf_BED"/>
</dbReference>
<accession>A0A8J5MGH9</accession>
<sequence length="425" mass="47439">MVLTLLSNQPFGAPTASDRSPDVLSLSLPADSASPHPCDPDAGASQTANVTAVTSKSTPTKRERRKDPAWDEVIVADGIVSCKRCDRTIHQLGETHVERVRHHLQNKCSKRLKTKAITSCFPAALTPSNLTAFKKQFALWFYSTGMAFDKASHPTLLLALQILHPGVAIPSPYELATTLLNMCYSDFKMMMSHKLRGKKCTLNTDGWTDINGKSVINYVLESQKVFERGAGPILDVYRMFIELRRKYSERVMPISELGIISGILNDRFDSVYGDAHGLSYLLDPRYGGEGMDDDTKTSVIDFVANWHGPEHENAAAVELMRYQALLQKETRELKLAKDRRVTIPEYWGSLRGFPLLQKVATRVFATFCSSAAAERNLSAHKFIHSSVLNRLKDGSVEKLGFIFFNAKNLDAEDIAVFDDFDDLLF</sequence>
<evidence type="ECO:0000256" key="5">
    <source>
        <dbReference type="ARBA" id="ARBA00023125"/>
    </source>
</evidence>
<evidence type="ECO:0000313" key="11">
    <source>
        <dbReference type="Proteomes" id="UP000709295"/>
    </source>
</evidence>
<keyword evidence="11" id="KW-1185">Reference proteome</keyword>
<keyword evidence="6" id="KW-0539">Nucleus</keyword>
<comment type="caution">
    <text evidence="10">The sequence shown here is derived from an EMBL/GenBank/DDBJ whole genome shotgun (WGS) entry which is preliminary data.</text>
</comment>
<evidence type="ECO:0000256" key="7">
    <source>
        <dbReference type="PROSITE-ProRule" id="PRU00027"/>
    </source>
</evidence>
<dbReference type="GO" id="GO:0046983">
    <property type="term" value="F:protein dimerization activity"/>
    <property type="evidence" value="ECO:0007669"/>
    <property type="project" value="InterPro"/>
</dbReference>
<evidence type="ECO:0000256" key="3">
    <source>
        <dbReference type="ARBA" id="ARBA00022771"/>
    </source>
</evidence>
<evidence type="ECO:0000256" key="1">
    <source>
        <dbReference type="ARBA" id="ARBA00004123"/>
    </source>
</evidence>
<proteinExistence type="predicted"/>
<dbReference type="GO" id="GO:0008270">
    <property type="term" value="F:zinc ion binding"/>
    <property type="evidence" value="ECO:0007669"/>
    <property type="project" value="UniProtKB-KW"/>
</dbReference>
<gene>
    <name evidence="10" type="ORF">JG688_00007069</name>
</gene>
<keyword evidence="3 7" id="KW-0863">Zinc-finger</keyword>
<dbReference type="Pfam" id="PF05699">
    <property type="entry name" value="Dimer_Tnp_hAT"/>
    <property type="match status" value="1"/>
</dbReference>
<keyword evidence="5" id="KW-0238">DNA-binding</keyword>
<evidence type="ECO:0000256" key="2">
    <source>
        <dbReference type="ARBA" id="ARBA00022723"/>
    </source>
</evidence>